<reference evidence="7 8" key="1">
    <citation type="submission" date="2018-06" db="EMBL/GenBank/DDBJ databases">
        <title>Genomic Encyclopedia of Type Strains, Phase IV (KMG-IV): sequencing the most valuable type-strain genomes for metagenomic binning, comparative biology and taxonomic classification.</title>
        <authorList>
            <person name="Goeker M."/>
        </authorList>
    </citation>
    <scope>NUCLEOTIDE SEQUENCE [LARGE SCALE GENOMIC DNA]</scope>
    <source>
        <strain evidence="7 8">DSM 24875</strain>
    </source>
</reference>
<comment type="subcellular location">
    <subcellularLocation>
        <location evidence="1">Periplasm</location>
    </subcellularLocation>
</comment>
<dbReference type="Pfam" id="PF13473">
    <property type="entry name" value="Cupredoxin_1"/>
    <property type="match status" value="1"/>
</dbReference>
<keyword evidence="8" id="KW-1185">Reference proteome</keyword>
<dbReference type="Proteomes" id="UP000253529">
    <property type="component" value="Unassembled WGS sequence"/>
</dbReference>
<evidence type="ECO:0000313" key="8">
    <source>
        <dbReference type="Proteomes" id="UP000253529"/>
    </source>
</evidence>
<evidence type="ECO:0000256" key="1">
    <source>
        <dbReference type="ARBA" id="ARBA00004418"/>
    </source>
</evidence>
<dbReference type="NCBIfam" id="NF007697">
    <property type="entry name" value="PRK10378.1"/>
    <property type="match status" value="1"/>
</dbReference>
<keyword evidence="3" id="KW-0732">Signal</keyword>
<dbReference type="InterPro" id="IPR034981">
    <property type="entry name" value="Imelysin-like_EfeO/Algp7"/>
</dbReference>
<keyword evidence="4" id="KW-0472">Membrane</keyword>
<dbReference type="EMBL" id="QNRK01000012">
    <property type="protein sequence ID" value="RBP13181.1"/>
    <property type="molecule type" value="Genomic_DNA"/>
</dbReference>
<comment type="caution">
    <text evidence="7">The sequence shown here is derived from an EMBL/GenBank/DDBJ whole genome shotgun (WGS) entry which is preliminary data.</text>
</comment>
<dbReference type="Pfam" id="PF09375">
    <property type="entry name" value="Peptidase_M75"/>
    <property type="match status" value="1"/>
</dbReference>
<name>A0A366FEZ9_9HYPH</name>
<dbReference type="NCBIfam" id="NF041757">
    <property type="entry name" value="EfeO"/>
    <property type="match status" value="1"/>
</dbReference>
<dbReference type="PANTHER" id="PTHR39192">
    <property type="entry name" value="IRON UPTAKE SYSTEM COMPONENT EFEO"/>
    <property type="match status" value="1"/>
</dbReference>
<feature type="transmembrane region" description="Helical" evidence="4">
    <location>
        <begin position="16"/>
        <end position="38"/>
    </location>
</feature>
<dbReference type="PANTHER" id="PTHR39192:SF1">
    <property type="entry name" value="IRON UPTAKE SYSTEM COMPONENT EFEO"/>
    <property type="match status" value="1"/>
</dbReference>
<dbReference type="CDD" id="cd14656">
    <property type="entry name" value="Imelysin-like_EfeO"/>
    <property type="match status" value="1"/>
</dbReference>
<dbReference type="InterPro" id="IPR053377">
    <property type="entry name" value="Iron_uptake_EfeM/EfeO"/>
</dbReference>
<dbReference type="InterPro" id="IPR018976">
    <property type="entry name" value="Imelysin-like"/>
</dbReference>
<dbReference type="SUPFAM" id="SSF49503">
    <property type="entry name" value="Cupredoxins"/>
    <property type="match status" value="1"/>
</dbReference>
<evidence type="ECO:0000259" key="6">
    <source>
        <dbReference type="Pfam" id="PF13473"/>
    </source>
</evidence>
<dbReference type="Gene3D" id="1.20.1420.20">
    <property type="entry name" value="M75 peptidase, HXXE motif"/>
    <property type="match status" value="1"/>
</dbReference>
<organism evidence="7 8">
    <name type="scientific">Roseiarcus fermentans</name>
    <dbReference type="NCBI Taxonomy" id="1473586"/>
    <lineage>
        <taxon>Bacteria</taxon>
        <taxon>Pseudomonadati</taxon>
        <taxon>Pseudomonadota</taxon>
        <taxon>Alphaproteobacteria</taxon>
        <taxon>Hyphomicrobiales</taxon>
        <taxon>Roseiarcaceae</taxon>
        <taxon>Roseiarcus</taxon>
    </lineage>
</organism>
<feature type="domain" description="EfeO-type cupredoxin-like" evidence="6">
    <location>
        <begin position="29"/>
        <end position="133"/>
    </location>
</feature>
<evidence type="ECO:0000259" key="5">
    <source>
        <dbReference type="Pfam" id="PF09375"/>
    </source>
</evidence>
<gene>
    <name evidence="7" type="ORF">DFR50_112157</name>
</gene>
<dbReference type="InterPro" id="IPR050894">
    <property type="entry name" value="EfeM/EfeO_iron_uptake"/>
</dbReference>
<sequence>MSASDPKAAPAGPPRFIGLAVAGAAVLVLIGGAAFYLAAQRARPAAADAFRVTITARACAPNALTVPAGRRKFEVVNASDRPVEWEILDGVMVVAEQENIVPGLKATLTVDLQPGALAMTCGLLSNPRGTLTVTPSRESAVAAASAPTMRAFLGPLAEYRFYLGMAASALDDGARRLADAIRAGDVAAARTAYEAARAPYKQLETVVYRFSDLVDRINPSPDYLAGREADPAFTGFHRIAYDLYGQNGVGGLQPFADQLAADAADLKARLRSAKLAPADLVGGAARLARQLASGRIASGEDSSSRTDLDDLDANLASIGKIVELFAPVVRKSAADAADGAERAVAGAQSVLAGLRDGDRFKSFDAVDASTRAALAETFGTLADALDRLGAAVEVRS</sequence>
<dbReference type="OrthoDB" id="7348379at2"/>
<proteinExistence type="inferred from homology"/>
<keyword evidence="4" id="KW-1133">Transmembrane helix</keyword>
<evidence type="ECO:0000313" key="7">
    <source>
        <dbReference type="EMBL" id="RBP13181.1"/>
    </source>
</evidence>
<dbReference type="InterPro" id="IPR028096">
    <property type="entry name" value="EfeO_Cupredoxin"/>
</dbReference>
<comment type="similarity">
    <text evidence="2">Belongs to the EfeM/EfeO family.</text>
</comment>
<dbReference type="InterPro" id="IPR008972">
    <property type="entry name" value="Cupredoxin"/>
</dbReference>
<evidence type="ECO:0000256" key="3">
    <source>
        <dbReference type="ARBA" id="ARBA00022729"/>
    </source>
</evidence>
<dbReference type="AlphaFoldDB" id="A0A366FEZ9"/>
<dbReference type="GO" id="GO:0042597">
    <property type="term" value="C:periplasmic space"/>
    <property type="evidence" value="ECO:0007669"/>
    <property type="project" value="UniProtKB-SubCell"/>
</dbReference>
<keyword evidence="4" id="KW-0812">Transmembrane</keyword>
<accession>A0A366FEZ9</accession>
<dbReference type="RefSeq" id="WP_113889633.1">
    <property type="nucleotide sequence ID" value="NZ_QNRK01000012.1"/>
</dbReference>
<evidence type="ECO:0000256" key="4">
    <source>
        <dbReference type="SAM" id="Phobius"/>
    </source>
</evidence>
<feature type="domain" description="Imelysin-like" evidence="5">
    <location>
        <begin position="156"/>
        <end position="386"/>
    </location>
</feature>
<dbReference type="InterPro" id="IPR038352">
    <property type="entry name" value="Imelysin_sf"/>
</dbReference>
<protein>
    <submittedName>
        <fullName evidence="7">Iron uptake system component EfeO</fullName>
    </submittedName>
</protein>
<evidence type="ECO:0000256" key="2">
    <source>
        <dbReference type="ARBA" id="ARBA00005989"/>
    </source>
</evidence>